<dbReference type="Proteomes" id="UP000284395">
    <property type="component" value="Unassembled WGS sequence"/>
</dbReference>
<keyword evidence="3" id="KW-0645">Protease</keyword>
<evidence type="ECO:0000256" key="5">
    <source>
        <dbReference type="ARBA" id="ARBA00022801"/>
    </source>
</evidence>
<keyword evidence="11" id="KW-1185">Reference proteome</keyword>
<dbReference type="GO" id="GO:0005886">
    <property type="term" value="C:plasma membrane"/>
    <property type="evidence" value="ECO:0007669"/>
    <property type="project" value="UniProtKB-SubCell"/>
</dbReference>
<accession>A0A420ERD6</accession>
<feature type="transmembrane region" description="Helical" evidence="8">
    <location>
        <begin position="114"/>
        <end position="147"/>
    </location>
</feature>
<dbReference type="NCBIfam" id="TIGR03109">
    <property type="entry name" value="exosort_XrtA"/>
    <property type="match status" value="1"/>
</dbReference>
<comment type="caution">
    <text evidence="10">The sequence shown here is derived from an EMBL/GenBank/DDBJ whole genome shotgun (WGS) entry which is preliminary data.</text>
</comment>
<keyword evidence="2" id="KW-1003">Cell membrane</keyword>
<feature type="transmembrane region" description="Helical" evidence="8">
    <location>
        <begin position="198"/>
        <end position="217"/>
    </location>
</feature>
<dbReference type="NCBIfam" id="TIGR02602">
    <property type="entry name" value="8TM_EpsH"/>
    <property type="match status" value="1"/>
</dbReference>
<dbReference type="EC" id="3.4.22.-" evidence="10"/>
<feature type="domain" description="Methanolan biosynthesis EpsI" evidence="9">
    <location>
        <begin position="320"/>
        <end position="508"/>
    </location>
</feature>
<dbReference type="InterPro" id="IPR014263">
    <property type="entry name" value="Methanolan_biosynth_EpsI"/>
</dbReference>
<dbReference type="GO" id="GO:0008233">
    <property type="term" value="F:peptidase activity"/>
    <property type="evidence" value="ECO:0007669"/>
    <property type="project" value="UniProtKB-KW"/>
</dbReference>
<organism evidence="10 11">
    <name type="scientific">Altericroceibacterium spongiae</name>
    <dbReference type="NCBI Taxonomy" id="2320269"/>
    <lineage>
        <taxon>Bacteria</taxon>
        <taxon>Pseudomonadati</taxon>
        <taxon>Pseudomonadota</taxon>
        <taxon>Alphaproteobacteria</taxon>
        <taxon>Sphingomonadales</taxon>
        <taxon>Erythrobacteraceae</taxon>
        <taxon>Altericroceibacterium</taxon>
    </lineage>
</organism>
<dbReference type="OrthoDB" id="9797363at2"/>
<protein>
    <submittedName>
        <fullName evidence="10">Exosortase A</fullName>
        <ecNumber evidence="10">3.4.22.-</ecNumber>
    </submittedName>
</protein>
<dbReference type="NCBIfam" id="TIGR04178">
    <property type="entry name" value="exo_archaeo"/>
    <property type="match status" value="1"/>
</dbReference>
<feature type="transmembrane region" description="Helical" evidence="8">
    <location>
        <begin position="224"/>
        <end position="244"/>
    </location>
</feature>
<evidence type="ECO:0000313" key="11">
    <source>
        <dbReference type="Proteomes" id="UP000284395"/>
    </source>
</evidence>
<dbReference type="InterPro" id="IPR017540">
    <property type="entry name" value="Exosortase-1"/>
</dbReference>
<name>A0A420ERD6_9SPHN</name>
<dbReference type="NCBIfam" id="TIGR02914">
    <property type="entry name" value="EpsI_fam"/>
    <property type="match status" value="1"/>
</dbReference>
<dbReference type="InterPro" id="IPR019127">
    <property type="entry name" value="Exosortase"/>
</dbReference>
<dbReference type="InterPro" id="IPR013426">
    <property type="entry name" value="EpsH-like"/>
</dbReference>
<dbReference type="EMBL" id="RAPF01000001">
    <property type="protein sequence ID" value="RKF23245.1"/>
    <property type="molecule type" value="Genomic_DNA"/>
</dbReference>
<gene>
    <name evidence="10" type="primary">xrtA</name>
    <name evidence="10" type="ORF">D6851_01840</name>
</gene>
<evidence type="ECO:0000256" key="4">
    <source>
        <dbReference type="ARBA" id="ARBA00022692"/>
    </source>
</evidence>
<feature type="transmembrane region" description="Helical" evidence="8">
    <location>
        <begin position="314"/>
        <end position="333"/>
    </location>
</feature>
<comment type="subcellular location">
    <subcellularLocation>
        <location evidence="1">Cell membrane</location>
        <topology evidence="1">Multi-pass membrane protein</topology>
    </subcellularLocation>
</comment>
<reference evidence="10 11" key="1">
    <citation type="submission" date="2018-09" db="EMBL/GenBank/DDBJ databases">
        <title>Altererythrobacter spongiae sp. nov., isolated from a marine sponge.</title>
        <authorList>
            <person name="Zhuang L."/>
            <person name="Luo L."/>
        </authorList>
    </citation>
    <scope>NUCLEOTIDE SEQUENCE [LARGE SCALE GENOMIC DNA]</scope>
    <source>
        <strain evidence="10 11">HN-Y73</strain>
    </source>
</reference>
<proteinExistence type="predicted"/>
<evidence type="ECO:0000256" key="2">
    <source>
        <dbReference type="ARBA" id="ARBA00022475"/>
    </source>
</evidence>
<evidence type="ECO:0000256" key="1">
    <source>
        <dbReference type="ARBA" id="ARBA00004651"/>
    </source>
</evidence>
<dbReference type="GO" id="GO:0006508">
    <property type="term" value="P:proteolysis"/>
    <property type="evidence" value="ECO:0007669"/>
    <property type="project" value="UniProtKB-KW"/>
</dbReference>
<feature type="transmembrane region" description="Helical" evidence="8">
    <location>
        <begin position="26"/>
        <end position="45"/>
    </location>
</feature>
<dbReference type="RefSeq" id="WP_120323149.1">
    <property type="nucleotide sequence ID" value="NZ_RAPF01000001.1"/>
</dbReference>
<keyword evidence="5 10" id="KW-0378">Hydrolase</keyword>
<dbReference type="Pfam" id="PF09721">
    <property type="entry name" value="Exosortase_EpsH"/>
    <property type="match status" value="1"/>
</dbReference>
<keyword evidence="7 8" id="KW-0472">Membrane</keyword>
<sequence length="519" mass="57826">MANGSSISHVQLGRLAFIPIKWQGPLLRLLLAWIGLIALFFRDWAVMVGQWWNSSSYNHILLIPLILIWLVWLRWPELRKLVPFGWWPGLLFLAAAALIWMLGAVSGLNLLMQVGIVGMLIASVMVFLGPCVAAGLFFPLCYMALLVPFGEELVPTLQLVTARLAIALTHWSGVPAYVEGVFIDTPVGLFEVAEACSGVKFLIAMAALGLLVAHVCFQSWWRRVTFMTVAVILPIIANGVRAWGTIYVAQFKGVEFAAGFDHIFYGWIFFGLIMALLLGIGWHFFDRPGNDSFIHAEAITKSPLLRRFALWRMAGWRLFAISMIVVGSVHLWTDHIMQLEADLPVQISLPSVSGWHRVDYKPSVWWEPRAAGADHRLLGSYADNKGHQLDVFVALYAKQEDGREAGGYGEGALTPGTIWRWLEPGAPVQGAKADWLQANGQTRRLAMTWYRTGDVLTGSNSRLKLANIKNRLLGRDKTTMTLILSAEDRPNHSAGAAIMAFRDAIMPLEEWMDDIAQNP</sequence>
<feature type="transmembrane region" description="Helical" evidence="8">
    <location>
        <begin position="87"/>
        <end position="108"/>
    </location>
</feature>
<feature type="transmembrane region" description="Helical" evidence="8">
    <location>
        <begin position="57"/>
        <end position="75"/>
    </location>
</feature>
<evidence type="ECO:0000256" key="7">
    <source>
        <dbReference type="ARBA" id="ARBA00023136"/>
    </source>
</evidence>
<evidence type="ECO:0000256" key="6">
    <source>
        <dbReference type="ARBA" id="ARBA00022989"/>
    </source>
</evidence>
<dbReference type="Pfam" id="PF11984">
    <property type="entry name" value="DUF3485"/>
    <property type="match status" value="1"/>
</dbReference>
<keyword evidence="4 8" id="KW-0812">Transmembrane</keyword>
<feature type="transmembrane region" description="Helical" evidence="8">
    <location>
        <begin position="264"/>
        <end position="285"/>
    </location>
</feature>
<evidence type="ECO:0000256" key="3">
    <source>
        <dbReference type="ARBA" id="ARBA00022670"/>
    </source>
</evidence>
<keyword evidence="6 8" id="KW-1133">Transmembrane helix</keyword>
<dbReference type="AlphaFoldDB" id="A0A420ERD6"/>
<dbReference type="InterPro" id="IPR026392">
    <property type="entry name" value="Exo/Archaeosortase_dom"/>
</dbReference>
<evidence type="ECO:0000259" key="9">
    <source>
        <dbReference type="Pfam" id="PF11984"/>
    </source>
</evidence>
<evidence type="ECO:0000313" key="10">
    <source>
        <dbReference type="EMBL" id="RKF23245.1"/>
    </source>
</evidence>
<evidence type="ECO:0000256" key="8">
    <source>
        <dbReference type="SAM" id="Phobius"/>
    </source>
</evidence>